<protein>
    <submittedName>
        <fullName evidence="8">Xanthine/uracil/vitamin C permease (AzgA family)</fullName>
    </submittedName>
</protein>
<dbReference type="InterPro" id="IPR045018">
    <property type="entry name" value="Azg-like"/>
</dbReference>
<dbReference type="Proteomes" id="UP000823736">
    <property type="component" value="Unassembled WGS sequence"/>
</dbReference>
<evidence type="ECO:0000256" key="2">
    <source>
        <dbReference type="ARBA" id="ARBA00005697"/>
    </source>
</evidence>
<gene>
    <name evidence="8" type="ORF">J2753_002563</name>
</gene>
<feature type="transmembrane region" description="Helical" evidence="7">
    <location>
        <begin position="144"/>
        <end position="163"/>
    </location>
</feature>
<dbReference type="GO" id="GO:0005886">
    <property type="term" value="C:plasma membrane"/>
    <property type="evidence" value="ECO:0007669"/>
    <property type="project" value="TreeGrafter"/>
</dbReference>
<evidence type="ECO:0000256" key="3">
    <source>
        <dbReference type="ARBA" id="ARBA00022448"/>
    </source>
</evidence>
<feature type="transmembrane region" description="Helical" evidence="7">
    <location>
        <begin position="24"/>
        <end position="49"/>
    </location>
</feature>
<keyword evidence="3" id="KW-0813">Transport</keyword>
<feature type="transmembrane region" description="Helical" evidence="7">
    <location>
        <begin position="113"/>
        <end position="132"/>
    </location>
</feature>
<evidence type="ECO:0000256" key="6">
    <source>
        <dbReference type="ARBA" id="ARBA00023136"/>
    </source>
</evidence>
<dbReference type="PANTHER" id="PTHR43337:SF1">
    <property type="entry name" value="XANTHINE_URACIL PERMEASE C887.17-RELATED"/>
    <property type="match status" value="1"/>
</dbReference>
<keyword evidence="9" id="KW-1185">Reference proteome</keyword>
<evidence type="ECO:0000256" key="4">
    <source>
        <dbReference type="ARBA" id="ARBA00022692"/>
    </source>
</evidence>
<dbReference type="EMBL" id="JAGGLC010000005">
    <property type="protein sequence ID" value="MBP1988053.1"/>
    <property type="molecule type" value="Genomic_DNA"/>
</dbReference>
<comment type="similarity">
    <text evidence="2">Belongs to the nucleobase:cation symporter-2 (NCS2) (TC 2.A.40) family. Azg-like subfamily.</text>
</comment>
<dbReference type="AlphaFoldDB" id="A0A8T4H121"/>
<dbReference type="GO" id="GO:0005345">
    <property type="term" value="F:purine nucleobase transmembrane transporter activity"/>
    <property type="evidence" value="ECO:0007669"/>
    <property type="project" value="TreeGrafter"/>
</dbReference>
<keyword evidence="5 7" id="KW-1133">Transmembrane helix</keyword>
<sequence>MGLTETLADYFDLDQHDTTVRTELLAGLTTFLTMSYIVVVNPAILADAISIQGVGDGRLTAMLAVVTIISAATATLVMALYANRPFAQAPGLGLNAFFAFTVVLGMGVPWQTALAAVVVEGFLFIALTAAGAREYVITPFPEPVKLAVGSGVGLFLTLIAFESKRVVAVTPRRS</sequence>
<evidence type="ECO:0000256" key="1">
    <source>
        <dbReference type="ARBA" id="ARBA00004127"/>
    </source>
</evidence>
<comment type="subcellular location">
    <subcellularLocation>
        <location evidence="1">Endomembrane system</location>
        <topology evidence="1">Multi-pass membrane protein</topology>
    </subcellularLocation>
</comment>
<evidence type="ECO:0000256" key="5">
    <source>
        <dbReference type="ARBA" id="ARBA00022989"/>
    </source>
</evidence>
<dbReference type="PANTHER" id="PTHR43337">
    <property type="entry name" value="XANTHINE/URACIL PERMEASE C887.17-RELATED"/>
    <property type="match status" value="1"/>
</dbReference>
<evidence type="ECO:0000313" key="9">
    <source>
        <dbReference type="Proteomes" id="UP000823736"/>
    </source>
</evidence>
<evidence type="ECO:0000256" key="7">
    <source>
        <dbReference type="SAM" id="Phobius"/>
    </source>
</evidence>
<comment type="caution">
    <text evidence="8">The sequence shown here is derived from an EMBL/GenBank/DDBJ whole genome shotgun (WGS) entry which is preliminary data.</text>
</comment>
<organism evidence="8 9">
    <name type="scientific">Halolamina salifodinae</name>
    <dbReference type="NCBI Taxonomy" id="1202767"/>
    <lineage>
        <taxon>Archaea</taxon>
        <taxon>Methanobacteriati</taxon>
        <taxon>Methanobacteriota</taxon>
        <taxon>Stenosarchaea group</taxon>
        <taxon>Halobacteria</taxon>
        <taxon>Halobacteriales</taxon>
        <taxon>Haloferacaceae</taxon>
    </lineage>
</organism>
<feature type="transmembrane region" description="Helical" evidence="7">
    <location>
        <begin position="61"/>
        <end position="81"/>
    </location>
</feature>
<reference evidence="8" key="1">
    <citation type="submission" date="2021-03" db="EMBL/GenBank/DDBJ databases">
        <title>Genomic Encyclopedia of Type Strains, Phase IV (KMG-IV): sequencing the most valuable type-strain genomes for metagenomic binning, comparative biology and taxonomic classification.</title>
        <authorList>
            <person name="Goeker M."/>
        </authorList>
    </citation>
    <scope>NUCLEOTIDE SEQUENCE</scope>
    <source>
        <strain evidence="8">DSM 26232</strain>
    </source>
</reference>
<dbReference type="InterPro" id="IPR006043">
    <property type="entry name" value="NCS2"/>
</dbReference>
<dbReference type="GO" id="GO:0012505">
    <property type="term" value="C:endomembrane system"/>
    <property type="evidence" value="ECO:0007669"/>
    <property type="project" value="UniProtKB-SubCell"/>
</dbReference>
<evidence type="ECO:0000313" key="8">
    <source>
        <dbReference type="EMBL" id="MBP1988053.1"/>
    </source>
</evidence>
<dbReference type="Pfam" id="PF00860">
    <property type="entry name" value="Xan_ur_permease"/>
    <property type="match status" value="1"/>
</dbReference>
<name>A0A8T4H121_9EURY</name>
<feature type="transmembrane region" description="Helical" evidence="7">
    <location>
        <begin position="87"/>
        <end position="106"/>
    </location>
</feature>
<keyword evidence="4 7" id="KW-0812">Transmembrane</keyword>
<accession>A0A8T4H121</accession>
<proteinExistence type="inferred from homology"/>
<keyword evidence="6 7" id="KW-0472">Membrane</keyword>